<feature type="transmembrane region" description="Helical" evidence="2">
    <location>
        <begin position="45"/>
        <end position="64"/>
    </location>
</feature>
<dbReference type="PANTHER" id="PTHR10974:SF9">
    <property type="entry name" value="DUF229 DOMAIN CONTAINING PROTEIN-RELATED"/>
    <property type="match status" value="1"/>
</dbReference>
<dbReference type="PANTHER" id="PTHR10974">
    <property type="entry name" value="FI08016P-RELATED"/>
    <property type="match status" value="1"/>
</dbReference>
<evidence type="ECO:0000313" key="4">
    <source>
        <dbReference type="Proteomes" id="UP001642520"/>
    </source>
</evidence>
<dbReference type="EMBL" id="CAXAJV020001292">
    <property type="protein sequence ID" value="CAL7941598.1"/>
    <property type="molecule type" value="Genomic_DNA"/>
</dbReference>
<dbReference type="SUPFAM" id="SSF53649">
    <property type="entry name" value="Alkaline phosphatase-like"/>
    <property type="match status" value="1"/>
</dbReference>
<keyword evidence="2" id="KW-0812">Transmembrane</keyword>
<evidence type="ECO:0000313" key="3">
    <source>
        <dbReference type="EMBL" id="CAL7941598.1"/>
    </source>
</evidence>
<feature type="compositionally biased region" description="Polar residues" evidence="1">
    <location>
        <begin position="1"/>
        <end position="12"/>
    </location>
</feature>
<feature type="region of interest" description="Disordered" evidence="1">
    <location>
        <begin position="1"/>
        <end position="31"/>
    </location>
</feature>
<sequence>MLPRTSKQTLENSLEIHQPEPAGDGNQPKKKKRPRLVVEFFRRRPGFVLLLLPAALLVSLYMVSSEEDYNFAPRYVPFYKTFNIAEEPVDSYLVWNPKCQILSMEPLDPSIRAFVKKEKFENCSSEPRFTSLSQDENGSVVLSIDPAATMRHPGLECCWSAVFRAEKQPKKPTKSNNIDLSIVVKQCKSFSGEATLPSNAQAVMISCNVKPEAGKRRGKPIYENVHAPLDVNKVRDRLRRNVTQATETATLPRKLSVLLLGIDSVSRLNFMRSVPNTERYLTETGWVQLNGYNKMGDNTFPNLMAILTGQNQAQAYSVCKPTVNDKLDQCPFLWHNFRNAGYVTAYGEDETALNTFNYLKMGFTEQPTDYYLRPYMLACEKLLKVKNRFGLKYCTGPETNFDRVFDYAIEFARTFIGLPYFGLFWTNSVSHNNANGLSSMDGRLLDKLKQLEREGVLNDTMIVLLSDHGMRWGSIRNTFVGWYEERLPFIYLWLPEWFKAERPEAYASLLANQHRLTSPFDLYETLRDVLTWSGGQANRSVGCSSCHSLLAGPMPQERGCSDAGISSHWCTCSNFVSVDSEDKSVQKGAQFFLEHMDKLLDGYRNKKGKRLCAKLRLKKVHQVERMINIDNSGSIVYFYIIEVTPGDGKFEVTMRYHTNGTYTLTDNEVSRLNTYASAAECLESGMKQYCYCLK</sequence>
<keyword evidence="2" id="KW-0472">Membrane</keyword>
<comment type="caution">
    <text evidence="3">The sequence shown here is derived from an EMBL/GenBank/DDBJ whole genome shotgun (WGS) entry which is preliminary data.</text>
</comment>
<keyword evidence="2" id="KW-1133">Transmembrane helix</keyword>
<proteinExistence type="predicted"/>
<evidence type="ECO:0000256" key="1">
    <source>
        <dbReference type="SAM" id="MobiDB-lite"/>
    </source>
</evidence>
<evidence type="ECO:0000256" key="2">
    <source>
        <dbReference type="SAM" id="Phobius"/>
    </source>
</evidence>
<organism evidence="3 4">
    <name type="scientific">Xylocopa violacea</name>
    <name type="common">Violet carpenter bee</name>
    <name type="synonym">Apis violacea</name>
    <dbReference type="NCBI Taxonomy" id="135666"/>
    <lineage>
        <taxon>Eukaryota</taxon>
        <taxon>Metazoa</taxon>
        <taxon>Ecdysozoa</taxon>
        <taxon>Arthropoda</taxon>
        <taxon>Hexapoda</taxon>
        <taxon>Insecta</taxon>
        <taxon>Pterygota</taxon>
        <taxon>Neoptera</taxon>
        <taxon>Endopterygota</taxon>
        <taxon>Hymenoptera</taxon>
        <taxon>Apocrita</taxon>
        <taxon>Aculeata</taxon>
        <taxon>Apoidea</taxon>
        <taxon>Anthophila</taxon>
        <taxon>Apidae</taxon>
        <taxon>Xylocopa</taxon>
        <taxon>Xylocopa</taxon>
    </lineage>
</organism>
<gene>
    <name evidence="3" type="ORF">XYLVIOL_LOCUS5081</name>
</gene>
<dbReference type="Proteomes" id="UP001642520">
    <property type="component" value="Unassembled WGS sequence"/>
</dbReference>
<accession>A0ABP1NPD5</accession>
<protein>
    <submittedName>
        <fullName evidence="3">Uncharacterized protein</fullName>
    </submittedName>
</protein>
<keyword evidence="4" id="KW-1185">Reference proteome</keyword>
<name>A0ABP1NPD5_XYLVO</name>
<dbReference type="Gene3D" id="3.40.720.10">
    <property type="entry name" value="Alkaline Phosphatase, subunit A"/>
    <property type="match status" value="1"/>
</dbReference>
<reference evidence="3 4" key="1">
    <citation type="submission" date="2024-08" db="EMBL/GenBank/DDBJ databases">
        <authorList>
            <person name="Will J Nash"/>
            <person name="Angela Man"/>
            <person name="Seanna McTaggart"/>
            <person name="Kendall Baker"/>
            <person name="Tom Barker"/>
            <person name="Leah Catchpole"/>
            <person name="Alex Durrant"/>
            <person name="Karim Gharbi"/>
            <person name="Naomi Irish"/>
            <person name="Gemy Kaithakottil"/>
            <person name="Debby Ku"/>
            <person name="Aaliyah Providence"/>
            <person name="Felix Shaw"/>
            <person name="David Swarbreck"/>
            <person name="Chris Watkins"/>
            <person name="Ann M. McCartney"/>
            <person name="Giulio Formenti"/>
            <person name="Alice Mouton"/>
            <person name="Noel Vella"/>
            <person name="Bjorn M von Reumont"/>
            <person name="Adriana Vella"/>
            <person name="Wilfried Haerty"/>
        </authorList>
    </citation>
    <scope>NUCLEOTIDE SEQUENCE [LARGE SCALE GENOMIC DNA]</scope>
</reference>
<dbReference type="InterPro" id="IPR004245">
    <property type="entry name" value="DUF229"/>
</dbReference>
<dbReference type="CDD" id="cd16021">
    <property type="entry name" value="ALP_like"/>
    <property type="match status" value="1"/>
</dbReference>
<dbReference type="Pfam" id="PF02995">
    <property type="entry name" value="DUF229"/>
    <property type="match status" value="1"/>
</dbReference>
<dbReference type="InterPro" id="IPR017850">
    <property type="entry name" value="Alkaline_phosphatase_core_sf"/>
</dbReference>